<dbReference type="SUPFAM" id="SSF51182">
    <property type="entry name" value="RmlC-like cupins"/>
    <property type="match status" value="1"/>
</dbReference>
<gene>
    <name evidence="10" type="ORF">GSLYS_00004153001</name>
</gene>
<dbReference type="EC" id="1.13.11.20" evidence="3 9"/>
<proteinExistence type="inferred from homology"/>
<keyword evidence="11" id="KW-1185">Reference proteome</keyword>
<keyword evidence="7 9" id="KW-0560">Oxidoreductase</keyword>
<comment type="caution">
    <text evidence="10">The sequence shown here is derived from an EMBL/GenBank/DDBJ whole genome shotgun (WGS) entry which is preliminary data.</text>
</comment>
<comment type="cofactor">
    <cofactor evidence="9">
        <name>Fe cation</name>
        <dbReference type="ChEBI" id="CHEBI:24875"/>
    </cofactor>
    <text evidence="9">Binds 1 Fe cation per subunit.</text>
</comment>
<dbReference type="AlphaFoldDB" id="A0AAV2H8Q3"/>
<evidence type="ECO:0000256" key="4">
    <source>
        <dbReference type="ARBA" id="ARBA00022723"/>
    </source>
</evidence>
<reference evidence="10 11" key="1">
    <citation type="submission" date="2024-04" db="EMBL/GenBank/DDBJ databases">
        <authorList>
            <consortium name="Genoscope - CEA"/>
            <person name="William W."/>
        </authorList>
    </citation>
    <scope>NUCLEOTIDE SEQUENCE [LARGE SCALE GENOMIC DNA]</scope>
</reference>
<dbReference type="GO" id="GO:0042412">
    <property type="term" value="P:taurine biosynthetic process"/>
    <property type="evidence" value="ECO:0007669"/>
    <property type="project" value="UniProtKB-UniRule"/>
</dbReference>
<dbReference type="GO" id="GO:0017172">
    <property type="term" value="F:cysteine dioxygenase activity"/>
    <property type="evidence" value="ECO:0007669"/>
    <property type="project" value="UniProtKB-UniRule"/>
</dbReference>
<dbReference type="GO" id="GO:0008198">
    <property type="term" value="F:ferrous iron binding"/>
    <property type="evidence" value="ECO:0007669"/>
    <property type="project" value="TreeGrafter"/>
</dbReference>
<evidence type="ECO:0000256" key="5">
    <source>
        <dbReference type="ARBA" id="ARBA00022784"/>
    </source>
</evidence>
<keyword evidence="6 9" id="KW-0223">Dioxygenase</keyword>
<evidence type="ECO:0000256" key="6">
    <source>
        <dbReference type="ARBA" id="ARBA00022964"/>
    </source>
</evidence>
<protein>
    <recommendedName>
        <fullName evidence="3 9">Cysteine dioxygenase</fullName>
        <ecNumber evidence="3 9">1.13.11.20</ecNumber>
    </recommendedName>
</protein>
<evidence type="ECO:0000256" key="8">
    <source>
        <dbReference type="ARBA" id="ARBA00023004"/>
    </source>
</evidence>
<keyword evidence="4 9" id="KW-0479">Metal-binding</keyword>
<comment type="similarity">
    <text evidence="2 9">Belongs to the cysteine dioxygenase family.</text>
</comment>
<sequence>MFGFSVLREALKKLNWKDPNVMVNVRKLLLSYESEEVEWKDFFFMADSESSYSAHEVHTTPDKFMMVIIIWRPGSSGPLQDYGGSYCHTKILKGCLIEEHYTYDDRRQTGRRLKLKNTVRLERNRVNNLNEFKDFHLMKNASGIEEAVSLHICTLPLETCTVVDMLTEEKAVTEISLVHSSLVEHVTRL</sequence>
<comment type="catalytic activity">
    <reaction evidence="9">
        <text>L-cysteine + O2 = 3-sulfino-L-alanine + H(+)</text>
        <dbReference type="Rhea" id="RHEA:20441"/>
        <dbReference type="ChEBI" id="CHEBI:15378"/>
        <dbReference type="ChEBI" id="CHEBI:15379"/>
        <dbReference type="ChEBI" id="CHEBI:35235"/>
        <dbReference type="ChEBI" id="CHEBI:61085"/>
        <dbReference type="EC" id="1.13.11.20"/>
    </reaction>
</comment>
<dbReference type="PANTHER" id="PTHR12918:SF1">
    <property type="entry name" value="CYSTEINE DIOXYGENASE TYPE 1"/>
    <property type="match status" value="1"/>
</dbReference>
<organism evidence="10 11">
    <name type="scientific">Lymnaea stagnalis</name>
    <name type="common">Great pond snail</name>
    <name type="synonym">Helix stagnalis</name>
    <dbReference type="NCBI Taxonomy" id="6523"/>
    <lineage>
        <taxon>Eukaryota</taxon>
        <taxon>Metazoa</taxon>
        <taxon>Spiralia</taxon>
        <taxon>Lophotrochozoa</taxon>
        <taxon>Mollusca</taxon>
        <taxon>Gastropoda</taxon>
        <taxon>Heterobranchia</taxon>
        <taxon>Euthyneura</taxon>
        <taxon>Panpulmonata</taxon>
        <taxon>Hygrophila</taxon>
        <taxon>Lymnaeoidea</taxon>
        <taxon>Lymnaeidae</taxon>
        <taxon>Lymnaea</taxon>
    </lineage>
</organism>
<dbReference type="Gene3D" id="2.60.120.10">
    <property type="entry name" value="Jelly Rolls"/>
    <property type="match status" value="1"/>
</dbReference>
<dbReference type="PANTHER" id="PTHR12918">
    <property type="entry name" value="CYSTEINE DIOXYGENASE"/>
    <property type="match status" value="1"/>
</dbReference>
<keyword evidence="5" id="KW-0883">Thioether bond</keyword>
<keyword evidence="8 9" id="KW-0408">Iron</keyword>
<dbReference type="InterPro" id="IPR011051">
    <property type="entry name" value="RmlC_Cupin_sf"/>
</dbReference>
<comment type="pathway">
    <text evidence="1 9">Organosulfur biosynthesis; taurine biosynthesis; hypotaurine from L-cysteine: step 1/2.</text>
</comment>
<name>A0AAV2H8Q3_LYMST</name>
<dbReference type="EMBL" id="CAXITT010000060">
    <property type="protein sequence ID" value="CAL1530020.1"/>
    <property type="molecule type" value="Genomic_DNA"/>
</dbReference>
<evidence type="ECO:0000256" key="9">
    <source>
        <dbReference type="RuleBase" id="RU366010"/>
    </source>
</evidence>
<evidence type="ECO:0000256" key="3">
    <source>
        <dbReference type="ARBA" id="ARBA00013133"/>
    </source>
</evidence>
<evidence type="ECO:0000256" key="7">
    <source>
        <dbReference type="ARBA" id="ARBA00023002"/>
    </source>
</evidence>
<dbReference type="InterPro" id="IPR014710">
    <property type="entry name" value="RmlC-like_jellyroll"/>
</dbReference>
<evidence type="ECO:0000313" key="11">
    <source>
        <dbReference type="Proteomes" id="UP001497497"/>
    </source>
</evidence>
<accession>A0AAV2H8Q3</accession>
<dbReference type="InterPro" id="IPR010300">
    <property type="entry name" value="CDO_1"/>
</dbReference>
<dbReference type="Proteomes" id="UP001497497">
    <property type="component" value="Unassembled WGS sequence"/>
</dbReference>
<evidence type="ECO:0000313" key="10">
    <source>
        <dbReference type="EMBL" id="CAL1530020.1"/>
    </source>
</evidence>
<evidence type="ECO:0000256" key="2">
    <source>
        <dbReference type="ARBA" id="ARBA00006622"/>
    </source>
</evidence>
<dbReference type="CDD" id="cd10548">
    <property type="entry name" value="cupin_CDO"/>
    <property type="match status" value="1"/>
</dbReference>
<dbReference type="Pfam" id="PF05995">
    <property type="entry name" value="CDO_I"/>
    <property type="match status" value="1"/>
</dbReference>
<evidence type="ECO:0000256" key="1">
    <source>
        <dbReference type="ARBA" id="ARBA00004759"/>
    </source>
</evidence>